<proteinExistence type="inferred from homology"/>
<keyword evidence="7" id="KW-0496">Mitochondrion</keyword>
<sequence>MIGASSIVKSAPRLGCLLRQTRNFNDFATALSAPPRVTLSTAEKMAHALVISVGILGVPAWVLCHLEEYKGEN</sequence>
<evidence type="ECO:0000313" key="9">
    <source>
        <dbReference type="EMBL" id="NOV45071.1"/>
    </source>
</evidence>
<dbReference type="InterPro" id="IPR036548">
    <property type="entry name" value="Cyt_c_oxidase_su8_sf"/>
</dbReference>
<evidence type="ECO:0000256" key="4">
    <source>
        <dbReference type="ARBA" id="ARBA00022692"/>
    </source>
</evidence>
<evidence type="ECO:0000256" key="6">
    <source>
        <dbReference type="ARBA" id="ARBA00022989"/>
    </source>
</evidence>
<dbReference type="PANTHER" id="PTHR16717:SF5">
    <property type="entry name" value="CYTOCHROME C OXIDASE SUBUNIT 8, ISOFORM A"/>
    <property type="match status" value="1"/>
</dbReference>
<keyword evidence="4" id="KW-0812">Transmembrane</keyword>
<reference evidence="9" key="1">
    <citation type="submission" date="2020-03" db="EMBL/GenBank/DDBJ databases">
        <title>Transcriptomic Profiling of the Digestive Tract of the Rat Flea, Xenopsylla cheopis, Following Blood Feeding and Infection with Yersinia pestis.</title>
        <authorList>
            <person name="Bland D.M."/>
            <person name="Martens C.A."/>
            <person name="Virtaneva K."/>
            <person name="Kanakabandi K."/>
            <person name="Long D."/>
            <person name="Rosenke R."/>
            <person name="Saturday G.A."/>
            <person name="Hoyt F.H."/>
            <person name="Bruno D.P."/>
            <person name="Ribeiro J.M.C."/>
            <person name="Hinnebusch J."/>
        </authorList>
    </citation>
    <scope>NUCLEOTIDE SEQUENCE</scope>
</reference>
<accession>A0A6M2DJ40</accession>
<evidence type="ECO:0000256" key="1">
    <source>
        <dbReference type="ARBA" id="ARBA00004434"/>
    </source>
</evidence>
<evidence type="ECO:0000256" key="8">
    <source>
        <dbReference type="ARBA" id="ARBA00023136"/>
    </source>
</evidence>
<keyword evidence="6" id="KW-1133">Transmembrane helix</keyword>
<dbReference type="GO" id="GO:0005743">
    <property type="term" value="C:mitochondrial inner membrane"/>
    <property type="evidence" value="ECO:0007669"/>
    <property type="project" value="UniProtKB-SubCell"/>
</dbReference>
<comment type="similarity">
    <text evidence="3">Belongs to the cytochrome c oxidase VIII family.</text>
</comment>
<keyword evidence="5" id="KW-0999">Mitochondrion inner membrane</keyword>
<dbReference type="EMBL" id="GIIL01001345">
    <property type="protein sequence ID" value="NOV45071.1"/>
    <property type="molecule type" value="Transcribed_RNA"/>
</dbReference>
<dbReference type="PANTHER" id="PTHR16717">
    <property type="entry name" value="CYTOCHROME C OXIDASE POLYPEPTIDE VIII"/>
    <property type="match status" value="1"/>
</dbReference>
<evidence type="ECO:0000256" key="2">
    <source>
        <dbReference type="ARBA" id="ARBA00004673"/>
    </source>
</evidence>
<keyword evidence="8" id="KW-0472">Membrane</keyword>
<dbReference type="Gene3D" id="4.10.81.10">
    <property type="entry name" value="Cytochrome c oxidase, subunit 8"/>
    <property type="match status" value="1"/>
</dbReference>
<name>A0A6M2DJ40_XENCH</name>
<evidence type="ECO:0000256" key="5">
    <source>
        <dbReference type="ARBA" id="ARBA00022792"/>
    </source>
</evidence>
<dbReference type="AlphaFoldDB" id="A0A6M2DJ40"/>
<dbReference type="InterPro" id="IPR003205">
    <property type="entry name" value="Cyt_c_oxidase_su8"/>
</dbReference>
<evidence type="ECO:0000256" key="7">
    <source>
        <dbReference type="ARBA" id="ARBA00023128"/>
    </source>
</evidence>
<evidence type="ECO:0000256" key="3">
    <source>
        <dbReference type="ARBA" id="ARBA00010117"/>
    </source>
</evidence>
<organism evidence="9">
    <name type="scientific">Xenopsylla cheopis</name>
    <name type="common">Oriental rat flea</name>
    <name type="synonym">Pulex cheopis</name>
    <dbReference type="NCBI Taxonomy" id="163159"/>
    <lineage>
        <taxon>Eukaryota</taxon>
        <taxon>Metazoa</taxon>
        <taxon>Ecdysozoa</taxon>
        <taxon>Arthropoda</taxon>
        <taxon>Hexapoda</taxon>
        <taxon>Insecta</taxon>
        <taxon>Pterygota</taxon>
        <taxon>Neoptera</taxon>
        <taxon>Endopterygota</taxon>
        <taxon>Siphonaptera</taxon>
        <taxon>Pulicidae</taxon>
        <taxon>Xenopsyllinae</taxon>
        <taxon>Xenopsylla</taxon>
    </lineage>
</organism>
<comment type="pathway">
    <text evidence="2">Energy metabolism; oxidative phosphorylation.</text>
</comment>
<dbReference type="GO" id="GO:0045277">
    <property type="term" value="C:respiratory chain complex IV"/>
    <property type="evidence" value="ECO:0007669"/>
    <property type="project" value="InterPro"/>
</dbReference>
<comment type="subcellular location">
    <subcellularLocation>
        <location evidence="1">Mitochondrion inner membrane</location>
        <topology evidence="1">Single-pass membrane protein</topology>
    </subcellularLocation>
</comment>
<dbReference type="GO" id="GO:0006123">
    <property type="term" value="P:mitochondrial electron transport, cytochrome c to oxygen"/>
    <property type="evidence" value="ECO:0007669"/>
    <property type="project" value="InterPro"/>
</dbReference>
<protein>
    <submittedName>
        <fullName evidence="9">Putative cytochrome oxidase c subunit viii</fullName>
    </submittedName>
</protein>
<dbReference type="SUPFAM" id="SSF81431">
    <property type="entry name" value="Mitochondrial cytochrome c oxidase subunit VIIIb (aka IX)"/>
    <property type="match status" value="1"/>
</dbReference>
<dbReference type="UniPathway" id="UPA00705"/>
<dbReference type="Pfam" id="PF02285">
    <property type="entry name" value="COX8"/>
    <property type="match status" value="1"/>
</dbReference>